<proteinExistence type="predicted"/>
<accession>A0A085LNT3</accession>
<reference evidence="1 2" key="1">
    <citation type="journal article" date="2014" name="Nat. Genet.">
        <title>Genome and transcriptome of the porcine whipworm Trichuris suis.</title>
        <authorList>
            <person name="Jex A.R."/>
            <person name="Nejsum P."/>
            <person name="Schwarz E.M."/>
            <person name="Hu L."/>
            <person name="Young N.D."/>
            <person name="Hall R.S."/>
            <person name="Korhonen P.K."/>
            <person name="Liao S."/>
            <person name="Thamsborg S."/>
            <person name="Xia J."/>
            <person name="Xu P."/>
            <person name="Wang S."/>
            <person name="Scheerlinck J.P."/>
            <person name="Hofmann A."/>
            <person name="Sternberg P.W."/>
            <person name="Wang J."/>
            <person name="Gasser R.B."/>
        </authorList>
    </citation>
    <scope>NUCLEOTIDE SEQUENCE [LARGE SCALE GENOMIC DNA]</scope>
    <source>
        <strain evidence="1">DCEP-RM93M</strain>
    </source>
</reference>
<sequence length="76" mass="8627">MTDMNMWLACDEDAGIHVLNDDEIVTTVPSLLGGPDEKEEEEEFYDDEMLVNVCPSQKAYQSLEVAPQWIEMQECG</sequence>
<evidence type="ECO:0000313" key="2">
    <source>
        <dbReference type="Proteomes" id="UP000030764"/>
    </source>
</evidence>
<name>A0A085LNT3_9BILA</name>
<evidence type="ECO:0000313" key="1">
    <source>
        <dbReference type="EMBL" id="KFD46629.1"/>
    </source>
</evidence>
<keyword evidence="2" id="KW-1185">Reference proteome</keyword>
<dbReference type="EMBL" id="KL363360">
    <property type="protein sequence ID" value="KFD46629.1"/>
    <property type="molecule type" value="Genomic_DNA"/>
</dbReference>
<dbReference type="Proteomes" id="UP000030764">
    <property type="component" value="Unassembled WGS sequence"/>
</dbReference>
<protein>
    <submittedName>
        <fullName evidence="1">Uncharacterized protein</fullName>
    </submittedName>
</protein>
<dbReference type="AlphaFoldDB" id="A0A085LNT3"/>
<organism evidence="1 2">
    <name type="scientific">Trichuris suis</name>
    <name type="common">pig whipworm</name>
    <dbReference type="NCBI Taxonomy" id="68888"/>
    <lineage>
        <taxon>Eukaryota</taxon>
        <taxon>Metazoa</taxon>
        <taxon>Ecdysozoa</taxon>
        <taxon>Nematoda</taxon>
        <taxon>Enoplea</taxon>
        <taxon>Dorylaimia</taxon>
        <taxon>Trichinellida</taxon>
        <taxon>Trichuridae</taxon>
        <taxon>Trichuris</taxon>
    </lineage>
</organism>
<gene>
    <name evidence="1" type="ORF">M513_12484</name>
</gene>